<feature type="transmembrane region" description="Helical" evidence="1">
    <location>
        <begin position="89"/>
        <end position="107"/>
    </location>
</feature>
<gene>
    <name evidence="2" type="ORF">SAMN04489710_105303</name>
</gene>
<dbReference type="Proteomes" id="UP000199517">
    <property type="component" value="Unassembled WGS sequence"/>
</dbReference>
<sequence length="161" mass="16196">MRWRRSGGPPPVRASASGGRRARIASALAEGVQIVAGGGALFSASAALAVGKVALAGLLALVGLGICVRLARHRRAAAGTVPAVAPGRAAALSVAAALLAVLEAALLVEATGLPVRHGQPGFEPSNWAWVLGALAVLFWGQRALLLRWARHRGAAATGAAR</sequence>
<feature type="transmembrane region" description="Helical" evidence="1">
    <location>
        <begin position="48"/>
        <end position="68"/>
    </location>
</feature>
<feature type="transmembrane region" description="Helical" evidence="1">
    <location>
        <begin position="127"/>
        <end position="145"/>
    </location>
</feature>
<evidence type="ECO:0000256" key="1">
    <source>
        <dbReference type="SAM" id="Phobius"/>
    </source>
</evidence>
<dbReference type="EMBL" id="FOMQ01000005">
    <property type="protein sequence ID" value="SFD74479.1"/>
    <property type="molecule type" value="Genomic_DNA"/>
</dbReference>
<keyword evidence="1" id="KW-1133">Transmembrane helix</keyword>
<name>A0A1I1UUX6_9BURK</name>
<proteinExistence type="predicted"/>
<protein>
    <submittedName>
        <fullName evidence="2">Uncharacterized protein</fullName>
    </submittedName>
</protein>
<accession>A0A1I1UUX6</accession>
<dbReference type="OrthoDB" id="10010271at2"/>
<dbReference type="STRING" id="32040.SAMN04489710_105303"/>
<keyword evidence="1" id="KW-0812">Transmembrane</keyword>
<dbReference type="AlphaFoldDB" id="A0A1I1UUX6"/>
<reference evidence="3" key="1">
    <citation type="submission" date="2016-10" db="EMBL/GenBank/DDBJ databases">
        <authorList>
            <person name="Varghese N."/>
            <person name="Submissions S."/>
        </authorList>
    </citation>
    <scope>NUCLEOTIDE SEQUENCE [LARGE SCALE GENOMIC DNA]</scope>
    <source>
        <strain evidence="3">DSM 7481</strain>
    </source>
</reference>
<evidence type="ECO:0000313" key="2">
    <source>
        <dbReference type="EMBL" id="SFD74479.1"/>
    </source>
</evidence>
<keyword evidence="1" id="KW-0472">Membrane</keyword>
<evidence type="ECO:0000313" key="3">
    <source>
        <dbReference type="Proteomes" id="UP000199517"/>
    </source>
</evidence>
<organism evidence="2 3">
    <name type="scientific">Paracidovorax konjaci</name>
    <dbReference type="NCBI Taxonomy" id="32040"/>
    <lineage>
        <taxon>Bacteria</taxon>
        <taxon>Pseudomonadati</taxon>
        <taxon>Pseudomonadota</taxon>
        <taxon>Betaproteobacteria</taxon>
        <taxon>Burkholderiales</taxon>
        <taxon>Comamonadaceae</taxon>
        <taxon>Paracidovorax</taxon>
    </lineage>
</organism>
<keyword evidence="3" id="KW-1185">Reference proteome</keyword>